<dbReference type="SUPFAM" id="SSF88713">
    <property type="entry name" value="Glycoside hydrolase/deacetylase"/>
    <property type="match status" value="1"/>
</dbReference>
<accession>A0A1B9F401</accession>
<protein>
    <submittedName>
        <fullName evidence="4">Polysaccharide deacetylase</fullName>
    </submittedName>
</protein>
<dbReference type="InterPro" id="IPR011330">
    <property type="entry name" value="Glyco_hydro/deAcase_b/a-brl"/>
</dbReference>
<dbReference type="PROSITE" id="PS51677">
    <property type="entry name" value="NODB"/>
    <property type="match status" value="1"/>
</dbReference>
<dbReference type="STRING" id="1156395.DBT_1971"/>
<sequence>MFISLLFHRIVNDKNSELIDVTKESFERYLTTIIDKSLPLETIYNLCKKSKNTYSAKFVSLTFDDGWASDYKIVFSILSKYSVKATFFITTGWLGKKGFLTESWLKEMAQYGMEIGSHTVTHRYLTKLSNFEIYKEFYDSKCKLEDILGKEIISVSIPGGEYNKRIIDLAFESGYKIIATSRPGWNRNNKVISRISIHARTSLEDFSAIVNFSSSYRVRLLVHYRLRSILKKALGIEQYKKIRKYLIKDFSCCH</sequence>
<dbReference type="AlphaFoldDB" id="A0A1B9F401"/>
<dbReference type="InterPro" id="IPR051398">
    <property type="entry name" value="Polysacch_Deacetylase"/>
</dbReference>
<dbReference type="GO" id="GO:0016810">
    <property type="term" value="F:hydrolase activity, acting on carbon-nitrogen (but not peptide) bonds"/>
    <property type="evidence" value="ECO:0007669"/>
    <property type="project" value="InterPro"/>
</dbReference>
<dbReference type="PANTHER" id="PTHR34216:SF3">
    <property type="entry name" value="POLY-BETA-1,6-N-ACETYL-D-GLUCOSAMINE N-DEACETYLASE"/>
    <property type="match status" value="1"/>
</dbReference>
<evidence type="ECO:0000259" key="3">
    <source>
        <dbReference type="PROSITE" id="PS51677"/>
    </source>
</evidence>
<organism evidence="4 5">
    <name type="scientific">Dissulfuribacter thermophilus</name>
    <dbReference type="NCBI Taxonomy" id="1156395"/>
    <lineage>
        <taxon>Bacteria</taxon>
        <taxon>Pseudomonadati</taxon>
        <taxon>Thermodesulfobacteriota</taxon>
        <taxon>Dissulfuribacteria</taxon>
        <taxon>Dissulfuribacterales</taxon>
        <taxon>Dissulfuribacteraceae</taxon>
        <taxon>Dissulfuribacter</taxon>
    </lineage>
</organism>
<dbReference type="CDD" id="cd10918">
    <property type="entry name" value="CE4_NodB_like_5s_6s"/>
    <property type="match status" value="1"/>
</dbReference>
<dbReference type="RefSeq" id="WP_067619624.1">
    <property type="nucleotide sequence ID" value="NZ_MAGO01000010.1"/>
</dbReference>
<dbReference type="GO" id="GO:0005975">
    <property type="term" value="P:carbohydrate metabolic process"/>
    <property type="evidence" value="ECO:0007669"/>
    <property type="project" value="InterPro"/>
</dbReference>
<dbReference type="Gene3D" id="3.20.20.370">
    <property type="entry name" value="Glycoside hydrolase/deacetylase"/>
    <property type="match status" value="1"/>
</dbReference>
<dbReference type="Proteomes" id="UP000093080">
    <property type="component" value="Unassembled WGS sequence"/>
</dbReference>
<dbReference type="InterPro" id="IPR002509">
    <property type="entry name" value="NODB_dom"/>
</dbReference>
<name>A0A1B9F401_9BACT</name>
<keyword evidence="2" id="KW-0732">Signal</keyword>
<proteinExistence type="predicted"/>
<evidence type="ECO:0000256" key="1">
    <source>
        <dbReference type="ARBA" id="ARBA00004613"/>
    </source>
</evidence>
<feature type="domain" description="NodB homology" evidence="3">
    <location>
        <begin position="57"/>
        <end position="254"/>
    </location>
</feature>
<evidence type="ECO:0000256" key="2">
    <source>
        <dbReference type="ARBA" id="ARBA00022729"/>
    </source>
</evidence>
<comment type="subcellular location">
    <subcellularLocation>
        <location evidence="1">Secreted</location>
    </subcellularLocation>
</comment>
<comment type="caution">
    <text evidence="4">The sequence shown here is derived from an EMBL/GenBank/DDBJ whole genome shotgun (WGS) entry which is preliminary data.</text>
</comment>
<dbReference type="PANTHER" id="PTHR34216">
    <property type="match status" value="1"/>
</dbReference>
<dbReference type="Pfam" id="PF01522">
    <property type="entry name" value="Polysacc_deac_1"/>
    <property type="match status" value="1"/>
</dbReference>
<gene>
    <name evidence="4" type="ORF">DBT_1971</name>
</gene>
<evidence type="ECO:0000313" key="4">
    <source>
        <dbReference type="EMBL" id="OCC14656.1"/>
    </source>
</evidence>
<dbReference type="GO" id="GO:0005576">
    <property type="term" value="C:extracellular region"/>
    <property type="evidence" value="ECO:0007669"/>
    <property type="project" value="UniProtKB-SubCell"/>
</dbReference>
<keyword evidence="5" id="KW-1185">Reference proteome</keyword>
<dbReference type="OrthoDB" id="9776235at2"/>
<dbReference type="EMBL" id="MAGO01000010">
    <property type="protein sequence ID" value="OCC14656.1"/>
    <property type="molecule type" value="Genomic_DNA"/>
</dbReference>
<reference evidence="4 5" key="1">
    <citation type="submission" date="2016-06" db="EMBL/GenBank/DDBJ databases">
        <title>Respiratory ammonification of nitrate coupled to the oxidation of elemental sulfur in deep-sea autotrophic thermophilic bacteria.</title>
        <authorList>
            <person name="Slobodkina G.B."/>
            <person name="Mardanov A.V."/>
            <person name="Ravin N.V."/>
            <person name="Frolova A.A."/>
            <person name="Viryasiv M.B."/>
            <person name="Chernyh N.A."/>
            <person name="Bonch-Osmolovskaya E.A."/>
            <person name="Slobodkin A.I."/>
        </authorList>
    </citation>
    <scope>NUCLEOTIDE SEQUENCE [LARGE SCALE GENOMIC DNA]</scope>
    <source>
        <strain evidence="4 5">S69</strain>
    </source>
</reference>
<evidence type="ECO:0000313" key="5">
    <source>
        <dbReference type="Proteomes" id="UP000093080"/>
    </source>
</evidence>